<gene>
    <name evidence="3" type="ORF">GCM10025770_10970</name>
</gene>
<evidence type="ECO:0000256" key="1">
    <source>
        <dbReference type="SAM" id="MobiDB-lite"/>
    </source>
</evidence>
<dbReference type="Pfam" id="PF18974">
    <property type="entry name" value="DUF5710"/>
    <property type="match status" value="1"/>
</dbReference>
<proteinExistence type="predicted"/>
<protein>
    <recommendedName>
        <fullName evidence="2">DUF5710 domain-containing protein</fullName>
    </recommendedName>
</protein>
<accession>A0ABP9QGL3</accession>
<dbReference type="EMBL" id="BAABLD010000005">
    <property type="protein sequence ID" value="GAA5161561.1"/>
    <property type="molecule type" value="Genomic_DNA"/>
</dbReference>
<dbReference type="InterPro" id="IPR043764">
    <property type="entry name" value="DUF5710"/>
</dbReference>
<name>A0ABP9QGL3_9RHOO</name>
<feature type="domain" description="DUF5710" evidence="2">
    <location>
        <begin position="2"/>
        <end position="45"/>
    </location>
</feature>
<comment type="caution">
    <text evidence="3">The sequence shown here is derived from an EMBL/GenBank/DDBJ whole genome shotgun (WGS) entry which is preliminary data.</text>
</comment>
<dbReference type="RefSeq" id="WP_345531868.1">
    <property type="nucleotide sequence ID" value="NZ_BAABLD010000005.1"/>
</dbReference>
<keyword evidence="4" id="KW-1185">Reference proteome</keyword>
<organism evidence="3 4">
    <name type="scientific">Viridibacterium curvum</name>
    <dbReference type="NCBI Taxonomy" id="1101404"/>
    <lineage>
        <taxon>Bacteria</taxon>
        <taxon>Pseudomonadati</taxon>
        <taxon>Pseudomonadota</taxon>
        <taxon>Betaproteobacteria</taxon>
        <taxon>Rhodocyclales</taxon>
        <taxon>Rhodocyclaceae</taxon>
        <taxon>Viridibacterium</taxon>
    </lineage>
</organism>
<sequence length="105" mass="11363">MRFDLKVPFAEKDAAKALGARWDAANKLWYVADKADMSAFAKWQPTPRDAAARPAPSSSKHPASRGQAPVGGAFVAGSRYVELTRVCACLPWDMCDKCCSTALQT</sequence>
<reference evidence="4" key="1">
    <citation type="journal article" date="2019" name="Int. J. Syst. Evol. Microbiol.">
        <title>The Global Catalogue of Microorganisms (GCM) 10K type strain sequencing project: providing services to taxonomists for standard genome sequencing and annotation.</title>
        <authorList>
            <consortium name="The Broad Institute Genomics Platform"/>
            <consortium name="The Broad Institute Genome Sequencing Center for Infectious Disease"/>
            <person name="Wu L."/>
            <person name="Ma J."/>
        </authorList>
    </citation>
    <scope>NUCLEOTIDE SEQUENCE [LARGE SCALE GENOMIC DNA]</scope>
    <source>
        <strain evidence="4">JCM 18715</strain>
    </source>
</reference>
<dbReference type="Proteomes" id="UP001500547">
    <property type="component" value="Unassembled WGS sequence"/>
</dbReference>
<evidence type="ECO:0000313" key="3">
    <source>
        <dbReference type="EMBL" id="GAA5161561.1"/>
    </source>
</evidence>
<evidence type="ECO:0000259" key="2">
    <source>
        <dbReference type="Pfam" id="PF18974"/>
    </source>
</evidence>
<feature type="region of interest" description="Disordered" evidence="1">
    <location>
        <begin position="45"/>
        <end position="69"/>
    </location>
</feature>
<evidence type="ECO:0000313" key="4">
    <source>
        <dbReference type="Proteomes" id="UP001500547"/>
    </source>
</evidence>
<feature type="compositionally biased region" description="Low complexity" evidence="1">
    <location>
        <begin position="45"/>
        <end position="65"/>
    </location>
</feature>